<evidence type="ECO:0000313" key="2">
    <source>
        <dbReference type="Proteomes" id="UP000053937"/>
    </source>
</evidence>
<reference evidence="1 2" key="1">
    <citation type="submission" date="2015-10" db="EMBL/GenBank/DDBJ databases">
        <title>Draft Genome Sequence of Chlorobium limicola strain Frasassi Growing under Artificial Lighting in the Frasassi Cave System.</title>
        <authorList>
            <person name="Mansor M."/>
            <person name="Macalady J."/>
        </authorList>
    </citation>
    <scope>NUCLEOTIDE SEQUENCE [LARGE SCALE GENOMIC DNA]</scope>
    <source>
        <strain evidence="1 2">Frasassi</strain>
    </source>
</reference>
<dbReference type="Proteomes" id="UP000053937">
    <property type="component" value="Unassembled WGS sequence"/>
</dbReference>
<organism evidence="1 2">
    <name type="scientific">Chlorobium limicola</name>
    <dbReference type="NCBI Taxonomy" id="1092"/>
    <lineage>
        <taxon>Bacteria</taxon>
        <taxon>Pseudomonadati</taxon>
        <taxon>Chlorobiota</taxon>
        <taxon>Chlorobiia</taxon>
        <taxon>Chlorobiales</taxon>
        <taxon>Chlorobiaceae</taxon>
        <taxon>Chlorobium/Pelodictyon group</taxon>
        <taxon>Chlorobium</taxon>
    </lineage>
</organism>
<comment type="caution">
    <text evidence="1">The sequence shown here is derived from an EMBL/GenBank/DDBJ whole genome shotgun (WGS) entry which is preliminary data.</text>
</comment>
<accession>A0A124G7A3</accession>
<evidence type="ECO:0000313" key="1">
    <source>
        <dbReference type="EMBL" id="KUL22045.1"/>
    </source>
</evidence>
<dbReference type="AlphaFoldDB" id="A0A124G7A3"/>
<gene>
    <name evidence="1" type="ORF">ASB62_07715</name>
</gene>
<dbReference type="EMBL" id="LMBR01000199">
    <property type="protein sequence ID" value="KUL22045.1"/>
    <property type="molecule type" value="Genomic_DNA"/>
</dbReference>
<keyword evidence="2" id="KW-1185">Reference proteome</keyword>
<sequence length="83" mass="10014">MLKLPLKFPVRFLVISVEKNKYYVFYAKGGALFRFLRLSGSVVTRIVMKERFFMLRRRAAEHCHKRLELLVRLTINTLREREI</sequence>
<name>A0A124G7A3_CHLLI</name>
<protein>
    <submittedName>
        <fullName evidence="1">Uncharacterized protein</fullName>
    </submittedName>
</protein>
<proteinExistence type="predicted"/>